<accession>A0A6G0TAQ8</accession>
<keyword evidence="1" id="KW-1133">Transmembrane helix</keyword>
<gene>
    <name evidence="2" type="ORF">AGLY_011622</name>
</gene>
<keyword evidence="3" id="KW-1185">Reference proteome</keyword>
<reference evidence="2 3" key="1">
    <citation type="submission" date="2019-08" db="EMBL/GenBank/DDBJ databases">
        <title>The genome of the soybean aphid Biotype 1, its phylome, world population structure and adaptation to the North American continent.</title>
        <authorList>
            <person name="Giordano R."/>
            <person name="Donthu R.K."/>
            <person name="Hernandez A.G."/>
            <person name="Wright C.L."/>
            <person name="Zimin A.V."/>
        </authorList>
    </citation>
    <scope>NUCLEOTIDE SEQUENCE [LARGE SCALE GENOMIC DNA]</scope>
    <source>
        <tissue evidence="2">Whole aphids</tissue>
    </source>
</reference>
<sequence length="380" mass="43529">MIGGEVCKSIFIILLGGVNTLESFTTIIEFFSDKTGEIFRGLILTVCGYSFDGQIVDKSTKSLLEGNITFFFDIIFSNDSKSELGFSKTFFSLKYIKLLTVLSLFSILLISVQLVVFKNFDDIKLHCLKNLLNTILYLFLDYPYLHHWLEIKNLNMFHLYLMMMNLIHNYWFQIDNDVIELLFLILSMVTMESELLSFIKSIKLLWHLSIRTFCESYYSRNYDNTISIDSLSLSLAIVINSGSLRGFVSVEILFEGFFKLLGTFLMLFNINIALTLDSSVDTDLRDALLISNDGLMLQFFNHCFVLSTLKDFSSFTVVPKKLKFLLLISSLVSSIINISGLRALNFLLSFECNSELLRFNTFLCSPENHPCFPSSSFIII</sequence>
<name>A0A6G0TAQ8_APHGL</name>
<feature type="transmembrane region" description="Helical" evidence="1">
    <location>
        <begin position="95"/>
        <end position="117"/>
    </location>
</feature>
<proteinExistence type="predicted"/>
<dbReference type="EMBL" id="VYZN01000044">
    <property type="protein sequence ID" value="KAE9529526.1"/>
    <property type="molecule type" value="Genomic_DNA"/>
</dbReference>
<evidence type="ECO:0000313" key="3">
    <source>
        <dbReference type="Proteomes" id="UP000475862"/>
    </source>
</evidence>
<evidence type="ECO:0000313" key="2">
    <source>
        <dbReference type="EMBL" id="KAE9529526.1"/>
    </source>
</evidence>
<comment type="caution">
    <text evidence="2">The sequence shown here is derived from an EMBL/GenBank/DDBJ whole genome shotgun (WGS) entry which is preliminary data.</text>
</comment>
<keyword evidence="1" id="KW-0472">Membrane</keyword>
<protein>
    <submittedName>
        <fullName evidence="2">Uncharacterized protein</fullName>
    </submittedName>
</protein>
<organism evidence="2 3">
    <name type="scientific">Aphis glycines</name>
    <name type="common">Soybean aphid</name>
    <dbReference type="NCBI Taxonomy" id="307491"/>
    <lineage>
        <taxon>Eukaryota</taxon>
        <taxon>Metazoa</taxon>
        <taxon>Ecdysozoa</taxon>
        <taxon>Arthropoda</taxon>
        <taxon>Hexapoda</taxon>
        <taxon>Insecta</taxon>
        <taxon>Pterygota</taxon>
        <taxon>Neoptera</taxon>
        <taxon>Paraneoptera</taxon>
        <taxon>Hemiptera</taxon>
        <taxon>Sternorrhyncha</taxon>
        <taxon>Aphidomorpha</taxon>
        <taxon>Aphidoidea</taxon>
        <taxon>Aphididae</taxon>
        <taxon>Aphidini</taxon>
        <taxon>Aphis</taxon>
        <taxon>Aphis</taxon>
    </lineage>
</organism>
<dbReference type="AlphaFoldDB" id="A0A6G0TAQ8"/>
<keyword evidence="1" id="KW-0812">Transmembrane</keyword>
<evidence type="ECO:0000256" key="1">
    <source>
        <dbReference type="SAM" id="Phobius"/>
    </source>
</evidence>
<dbReference type="Proteomes" id="UP000475862">
    <property type="component" value="Unassembled WGS sequence"/>
</dbReference>